<dbReference type="Proteomes" id="UP001153714">
    <property type="component" value="Chromosome 3"/>
</dbReference>
<organism evidence="1 2">
    <name type="scientific">Diatraea saccharalis</name>
    <name type="common">sugarcane borer</name>
    <dbReference type="NCBI Taxonomy" id="40085"/>
    <lineage>
        <taxon>Eukaryota</taxon>
        <taxon>Metazoa</taxon>
        <taxon>Ecdysozoa</taxon>
        <taxon>Arthropoda</taxon>
        <taxon>Hexapoda</taxon>
        <taxon>Insecta</taxon>
        <taxon>Pterygota</taxon>
        <taxon>Neoptera</taxon>
        <taxon>Endopterygota</taxon>
        <taxon>Lepidoptera</taxon>
        <taxon>Glossata</taxon>
        <taxon>Ditrysia</taxon>
        <taxon>Pyraloidea</taxon>
        <taxon>Crambidae</taxon>
        <taxon>Crambinae</taxon>
        <taxon>Diatraea</taxon>
    </lineage>
</organism>
<dbReference type="InterPro" id="IPR012337">
    <property type="entry name" value="RNaseH-like_sf"/>
</dbReference>
<name>A0A9N9WFX8_9NEOP</name>
<proteinExistence type="predicted"/>
<dbReference type="PANTHER" id="PTHR37162:SF1">
    <property type="entry name" value="BED-TYPE DOMAIN-CONTAINING PROTEIN"/>
    <property type="match status" value="1"/>
</dbReference>
<gene>
    <name evidence="1" type="ORF">DIATSA_LOCUS8990</name>
</gene>
<dbReference type="PANTHER" id="PTHR37162">
    <property type="entry name" value="HAT FAMILY DIMERISATION DOMAINCONTAINING PROTEIN-RELATED"/>
    <property type="match status" value="1"/>
</dbReference>
<keyword evidence="2" id="KW-1185">Reference proteome</keyword>
<reference evidence="1" key="1">
    <citation type="submission" date="2021-12" db="EMBL/GenBank/DDBJ databases">
        <authorList>
            <person name="King R."/>
        </authorList>
    </citation>
    <scope>NUCLEOTIDE SEQUENCE</scope>
</reference>
<dbReference type="AlphaFoldDB" id="A0A9N9WFX8"/>
<evidence type="ECO:0000313" key="1">
    <source>
        <dbReference type="EMBL" id="CAG9791372.1"/>
    </source>
</evidence>
<reference evidence="1" key="2">
    <citation type="submission" date="2022-10" db="EMBL/GenBank/DDBJ databases">
        <authorList>
            <consortium name="ENA_rothamsted_submissions"/>
            <consortium name="culmorum"/>
            <person name="King R."/>
        </authorList>
    </citation>
    <scope>NUCLEOTIDE SEQUENCE</scope>
</reference>
<dbReference type="OrthoDB" id="6159421at2759"/>
<sequence>MDAIDSEEFSAWLSPHLSKPTFAICKSCNKEINISSGYDALKKHAKSKLHENSVKSLAVQPKLTDFVSKEVTQFKHQVKEGEIRILGFVAEHNLPYNITDHLSKLVVQICPDSKVAKSLKCSRPRVQSIVENVIGAESFAELCEDLRNIKFSLVIDESTDLSTTKHLCMVARYVKNNQVRDSFLALIPLSSADATTLYESIVKFFMDKNIPYKDNLIGFASDGANIMMGQKHSVMVLLKSEIPNLFIMKCICHSFHLCASYAGEKIPRFVEDLVRDIYNYFGSSPKRTKEYEEFQIFCQLKIHKILHPCQTRWLSVHAAVSRILEQYPALKLYFIDAAASQKELLIATNILQKLNDPVTLLFLKFLDFVLPIFNQLNKEMQAEGARIHILYSHVCASLKTLLDCFLKRSYLNATNTEDVNFKNPHNFLDMREMYFGAKVMDTLLNDNSLTADQLNLFQTRCLQFYIEASEQIIQRFPLKNNPLKDLNILAPENVKKGIHSSVIPLCRAFPGLVDAKDYQNIDTQWRLLRNTQEINVFKDDAEDFWANVAQMKGGDGTPLFGLVTSFIFNIFSLPHSSANVERIFSAVNLMKTKNRNRLSTDALVGLLHTKRHIGGRNCYDFNIPKTMFSKLSSQGWYNK</sequence>
<accession>A0A9N9WFX8</accession>
<dbReference type="EMBL" id="OU893334">
    <property type="protein sequence ID" value="CAG9791372.1"/>
    <property type="molecule type" value="Genomic_DNA"/>
</dbReference>
<evidence type="ECO:0000313" key="2">
    <source>
        <dbReference type="Proteomes" id="UP001153714"/>
    </source>
</evidence>
<protein>
    <submittedName>
        <fullName evidence="1">Uncharacterized protein</fullName>
    </submittedName>
</protein>
<dbReference type="SUPFAM" id="SSF53098">
    <property type="entry name" value="Ribonuclease H-like"/>
    <property type="match status" value="1"/>
</dbReference>